<feature type="transmembrane region" description="Helical" evidence="6">
    <location>
        <begin position="235"/>
        <end position="259"/>
    </location>
</feature>
<dbReference type="AlphaFoldDB" id="A0A507DSP2"/>
<dbReference type="PANTHER" id="PTHR23423">
    <property type="entry name" value="ORGANIC SOLUTE TRANSPORTER-RELATED"/>
    <property type="match status" value="1"/>
</dbReference>
<dbReference type="Proteomes" id="UP000318582">
    <property type="component" value="Unassembled WGS sequence"/>
</dbReference>
<evidence type="ECO:0008006" key="9">
    <source>
        <dbReference type="Google" id="ProtNLM"/>
    </source>
</evidence>
<feature type="transmembrane region" description="Helical" evidence="6">
    <location>
        <begin position="73"/>
        <end position="93"/>
    </location>
</feature>
<sequence length="437" mass="50043">MDLLQGHPVRSAWDCHMPPQHHGPPPRDSEHYDIFLFGWVVSGLFTLLAVVLSLVLVWRHLGLYHSPQYQKHIVRILFMVPVYGVCSWIGYAFRGVAVYFDVLRDCYEAVVIHEFFQLLLAYIGEDISAQAEAFAEKPPMRLLFPLRFITYHPSRPHFVHYCKIGTLQYVVLRPLTTIIAVVTQLTGRFCEDSMSPRFAHVWIVSINGISVTVAMFTLVQIYTTVKSELKAYQPVLKFISIKFVIFFSFWQTVTFAILAQTQVIRSSPHWSQVELANSLNAFILCFEMAIAAALHIKAFSYKETMIDDLGPTMRWMAFKHCLNIYDIMLDVTFAQRFVTHRMRGETYTPADALEEAEQEGLLEAVEDFIEETVEEIKDDQIDEAEITIKKRDGDRTESVEGHVEQTPGGVRSVVERNVKENGALKETSVDVAEEKKP</sequence>
<dbReference type="Pfam" id="PF03619">
    <property type="entry name" value="Solute_trans_a"/>
    <property type="match status" value="1"/>
</dbReference>
<dbReference type="SMART" id="SM01417">
    <property type="entry name" value="Solute_trans_a"/>
    <property type="match status" value="1"/>
</dbReference>
<dbReference type="InterPro" id="IPR005178">
    <property type="entry name" value="Ostalpha/TMEM184C"/>
</dbReference>
<protein>
    <recommendedName>
        <fullName evidence="9">Organic solute transporter Ostalpha</fullName>
    </recommendedName>
</protein>
<organism evidence="7 8">
    <name type="scientific">Powellomyces hirtus</name>
    <dbReference type="NCBI Taxonomy" id="109895"/>
    <lineage>
        <taxon>Eukaryota</taxon>
        <taxon>Fungi</taxon>
        <taxon>Fungi incertae sedis</taxon>
        <taxon>Chytridiomycota</taxon>
        <taxon>Chytridiomycota incertae sedis</taxon>
        <taxon>Chytridiomycetes</taxon>
        <taxon>Spizellomycetales</taxon>
        <taxon>Powellomycetaceae</taxon>
        <taxon>Powellomyces</taxon>
    </lineage>
</organism>
<reference evidence="7 8" key="1">
    <citation type="journal article" date="2019" name="Sci. Rep.">
        <title>Comparative genomics of chytrid fungi reveal insights into the obligate biotrophic and pathogenic lifestyle of Synchytrium endobioticum.</title>
        <authorList>
            <person name="van de Vossenberg B.T.L.H."/>
            <person name="Warris S."/>
            <person name="Nguyen H.D.T."/>
            <person name="van Gent-Pelzer M.P.E."/>
            <person name="Joly D.L."/>
            <person name="van de Geest H.C."/>
            <person name="Bonants P.J.M."/>
            <person name="Smith D.S."/>
            <person name="Levesque C.A."/>
            <person name="van der Lee T.A.J."/>
        </authorList>
    </citation>
    <scope>NUCLEOTIDE SEQUENCE [LARGE SCALE GENOMIC DNA]</scope>
    <source>
        <strain evidence="7 8">CBS 809.83</strain>
    </source>
</reference>
<accession>A0A507DSP2</accession>
<keyword evidence="3 6" id="KW-1133">Transmembrane helix</keyword>
<evidence type="ECO:0000313" key="7">
    <source>
        <dbReference type="EMBL" id="TPX54769.1"/>
    </source>
</evidence>
<proteinExistence type="predicted"/>
<keyword evidence="2 6" id="KW-0812">Transmembrane</keyword>
<dbReference type="STRING" id="109895.A0A507DSP2"/>
<evidence type="ECO:0000256" key="5">
    <source>
        <dbReference type="SAM" id="MobiDB-lite"/>
    </source>
</evidence>
<evidence type="ECO:0000256" key="6">
    <source>
        <dbReference type="SAM" id="Phobius"/>
    </source>
</evidence>
<dbReference type="EMBL" id="QEAQ01000140">
    <property type="protein sequence ID" value="TPX54769.1"/>
    <property type="molecule type" value="Genomic_DNA"/>
</dbReference>
<dbReference type="GO" id="GO:0016020">
    <property type="term" value="C:membrane"/>
    <property type="evidence" value="ECO:0007669"/>
    <property type="project" value="UniProtKB-SubCell"/>
</dbReference>
<keyword evidence="4 6" id="KW-0472">Membrane</keyword>
<evidence type="ECO:0000256" key="4">
    <source>
        <dbReference type="ARBA" id="ARBA00023136"/>
    </source>
</evidence>
<keyword evidence="8" id="KW-1185">Reference proteome</keyword>
<gene>
    <name evidence="7" type="ORF">PhCBS80983_g05767</name>
</gene>
<comment type="subcellular location">
    <subcellularLocation>
        <location evidence="1">Membrane</location>
        <topology evidence="1">Multi-pass membrane protein</topology>
    </subcellularLocation>
</comment>
<evidence type="ECO:0000256" key="2">
    <source>
        <dbReference type="ARBA" id="ARBA00022692"/>
    </source>
</evidence>
<evidence type="ECO:0000256" key="1">
    <source>
        <dbReference type="ARBA" id="ARBA00004141"/>
    </source>
</evidence>
<feature type="transmembrane region" description="Helical" evidence="6">
    <location>
        <begin position="201"/>
        <end position="223"/>
    </location>
</feature>
<feature type="region of interest" description="Disordered" evidence="5">
    <location>
        <begin position="418"/>
        <end position="437"/>
    </location>
</feature>
<feature type="transmembrane region" description="Helical" evidence="6">
    <location>
        <begin position="34"/>
        <end position="61"/>
    </location>
</feature>
<comment type="caution">
    <text evidence="7">The sequence shown here is derived from an EMBL/GenBank/DDBJ whole genome shotgun (WGS) entry which is preliminary data.</text>
</comment>
<name>A0A507DSP2_9FUNG</name>
<feature type="transmembrane region" description="Helical" evidence="6">
    <location>
        <begin position="279"/>
        <end position="296"/>
    </location>
</feature>
<evidence type="ECO:0000256" key="3">
    <source>
        <dbReference type="ARBA" id="ARBA00022989"/>
    </source>
</evidence>
<evidence type="ECO:0000313" key="8">
    <source>
        <dbReference type="Proteomes" id="UP000318582"/>
    </source>
</evidence>